<evidence type="ECO:0000259" key="4">
    <source>
        <dbReference type="Pfam" id="PF04577"/>
    </source>
</evidence>
<dbReference type="Pfam" id="PF04577">
    <property type="entry name" value="Glyco_transf_61"/>
    <property type="match status" value="1"/>
</dbReference>
<proteinExistence type="predicted"/>
<reference evidence="5 6" key="1">
    <citation type="submission" date="2014-06" db="EMBL/GenBank/DDBJ databases">
        <title>Draft genome sequence of Paenibacillus sp. MSt1.</title>
        <authorList>
            <person name="Aw Y.K."/>
            <person name="Ong K.S."/>
            <person name="Gan H.M."/>
            <person name="Lee S.M."/>
        </authorList>
    </citation>
    <scope>NUCLEOTIDE SEQUENCE [LARGE SCALE GENOMIC DNA]</scope>
    <source>
        <strain evidence="5 6">MSt1</strain>
    </source>
</reference>
<evidence type="ECO:0000313" key="5">
    <source>
        <dbReference type="EMBL" id="KEQ26347.1"/>
    </source>
</evidence>
<dbReference type="GO" id="GO:0016757">
    <property type="term" value="F:glycosyltransferase activity"/>
    <property type="evidence" value="ECO:0007669"/>
    <property type="project" value="UniProtKB-KW"/>
</dbReference>
<evidence type="ECO:0000256" key="1">
    <source>
        <dbReference type="ARBA" id="ARBA00022676"/>
    </source>
</evidence>
<keyword evidence="3" id="KW-0325">Glycoprotein</keyword>
<comment type="caution">
    <text evidence="5">The sequence shown here is derived from an EMBL/GenBank/DDBJ whole genome shotgun (WGS) entry which is preliminary data.</text>
</comment>
<dbReference type="OrthoDB" id="182122at2"/>
<dbReference type="Proteomes" id="UP000028123">
    <property type="component" value="Unassembled WGS sequence"/>
</dbReference>
<evidence type="ECO:0000256" key="3">
    <source>
        <dbReference type="ARBA" id="ARBA00023180"/>
    </source>
</evidence>
<dbReference type="PANTHER" id="PTHR20961">
    <property type="entry name" value="GLYCOSYLTRANSFERASE"/>
    <property type="match status" value="1"/>
</dbReference>
<dbReference type="eggNOG" id="COG4421">
    <property type="taxonomic scope" value="Bacteria"/>
</dbReference>
<evidence type="ECO:0000313" key="6">
    <source>
        <dbReference type="Proteomes" id="UP000028123"/>
    </source>
</evidence>
<evidence type="ECO:0000256" key="2">
    <source>
        <dbReference type="ARBA" id="ARBA00022679"/>
    </source>
</evidence>
<accession>A0A081P6M4</accession>
<gene>
    <name evidence="5" type="ORF">ET33_31235</name>
</gene>
<dbReference type="AlphaFoldDB" id="A0A081P6M4"/>
<dbReference type="InterPro" id="IPR049625">
    <property type="entry name" value="Glyco_transf_61_cat"/>
</dbReference>
<dbReference type="EMBL" id="JNVM01000006">
    <property type="protein sequence ID" value="KEQ26347.1"/>
    <property type="molecule type" value="Genomic_DNA"/>
</dbReference>
<sequence>MTDSSELMPPSGFYESTLDWIKQSQNEQLLYSIYPEIPIPDVNKNEEWQLLVDKPRFSNKAFVAIVPNGRVLGERAVISPDHKLLWDVSVEWAKMPPEHSVFQENKLPPLIRTDKTVALLTHPASKNYYHWLLEAIARVHLLQMTHIKIDKYIVNHRWLPFQLQTLVACGIPAEKIIQPYDLFHLQARQLIVPSYVNLPNSWSCHYVRNLLLPRRAIQNETGYERIYIRRNSYRRVINEQEIFGLLEKYGFKSVELESLPLDRQISLFYSAKMIVAPHGAGLANLVFCNPDTSVIELFTPSFMEPHYWLLSRLMHLDYNMIIGNRENPHHYWSGFDDMSIDPKQLEEVLSCLLS</sequence>
<dbReference type="InterPro" id="IPR007657">
    <property type="entry name" value="Glycosyltransferase_61"/>
</dbReference>
<feature type="domain" description="Glycosyltransferase 61 catalytic" evidence="4">
    <location>
        <begin position="128"/>
        <end position="295"/>
    </location>
</feature>
<keyword evidence="6" id="KW-1185">Reference proteome</keyword>
<keyword evidence="2" id="KW-0808">Transferase</keyword>
<dbReference type="RefSeq" id="WP_036678704.1">
    <property type="nucleotide sequence ID" value="NZ_JNVM01000006.1"/>
</dbReference>
<name>A0A081P6M4_9BACL</name>
<protein>
    <recommendedName>
        <fullName evidence="4">Glycosyltransferase 61 catalytic domain-containing protein</fullName>
    </recommendedName>
</protein>
<keyword evidence="1" id="KW-0328">Glycosyltransferase</keyword>
<organism evidence="5 6">
    <name type="scientific">Paenibacillus tyrfis</name>
    <dbReference type="NCBI Taxonomy" id="1501230"/>
    <lineage>
        <taxon>Bacteria</taxon>
        <taxon>Bacillati</taxon>
        <taxon>Bacillota</taxon>
        <taxon>Bacilli</taxon>
        <taxon>Bacillales</taxon>
        <taxon>Paenibacillaceae</taxon>
        <taxon>Paenibacillus</taxon>
    </lineage>
</organism>